<dbReference type="InterPro" id="IPR020556">
    <property type="entry name" value="Amidase_CS"/>
</dbReference>
<sequence>MSSWKDLIADKKRRQAESIPKEWLITPPPSSTINVIDVPEEVGLLTPKEIEITNTIDVSIILQKLATAEWSSVEVTTAYYKRAIIAQQLVNCLTEIFVERALARAAEVDEYLKRTGKVIGPLHGLPISLKDQHRIKGLETTMGYASWVGKYADKDSVLVGILYECGAVPFVQTNVPQTLMWPETYNLVFGRTLNPYNRALTSGGSSGGEGALVALKGSPLGVGSDIGGSVRIPSAFNGLYGLRPSYGRIPYSGAVNSMEGQDSIPSVFGPLSNDLSGVKVFMQSVISTKPWLKDPLAVRKKWDDDAYALAEHGGGKSLCFGLLWNNGETVPHPPIIRALESVKSALLAAGHKVVDWEPYKHIDLCKTVVSD</sequence>
<dbReference type="SUPFAM" id="SSF75304">
    <property type="entry name" value="Amidase signature (AS) enzymes"/>
    <property type="match status" value="1"/>
</dbReference>
<comment type="similarity">
    <text evidence="2">Belongs to the amidase family.</text>
</comment>
<dbReference type="Proteomes" id="UP001385951">
    <property type="component" value="Unassembled WGS sequence"/>
</dbReference>
<feature type="domain" description="Amidase" evidence="5">
    <location>
        <begin position="74"/>
        <end position="361"/>
    </location>
</feature>
<dbReference type="EC" id="3.5.1.4" evidence="3"/>
<gene>
    <name evidence="6" type="ORF">QCA50_004554</name>
</gene>
<keyword evidence="4" id="KW-0378">Hydrolase</keyword>
<dbReference type="PANTHER" id="PTHR46072:SF2">
    <property type="entry name" value="AMIDASE (EUROFUNG)"/>
    <property type="match status" value="1"/>
</dbReference>
<evidence type="ECO:0000313" key="7">
    <source>
        <dbReference type="Proteomes" id="UP001385951"/>
    </source>
</evidence>
<dbReference type="InterPro" id="IPR036928">
    <property type="entry name" value="AS_sf"/>
</dbReference>
<proteinExistence type="inferred from homology"/>
<protein>
    <recommendedName>
        <fullName evidence="3">amidase</fullName>
        <ecNumber evidence="3">3.5.1.4</ecNumber>
    </recommendedName>
</protein>
<comment type="catalytic activity">
    <reaction evidence="1">
        <text>a monocarboxylic acid amide + H2O = a monocarboxylate + NH4(+)</text>
        <dbReference type="Rhea" id="RHEA:12020"/>
        <dbReference type="ChEBI" id="CHEBI:15377"/>
        <dbReference type="ChEBI" id="CHEBI:28938"/>
        <dbReference type="ChEBI" id="CHEBI:35757"/>
        <dbReference type="ChEBI" id="CHEBI:83628"/>
        <dbReference type="EC" id="3.5.1.4"/>
    </reaction>
</comment>
<name>A0AAW0GHU1_9APHY</name>
<organism evidence="6 7">
    <name type="scientific">Cerrena zonata</name>
    <dbReference type="NCBI Taxonomy" id="2478898"/>
    <lineage>
        <taxon>Eukaryota</taxon>
        <taxon>Fungi</taxon>
        <taxon>Dikarya</taxon>
        <taxon>Basidiomycota</taxon>
        <taxon>Agaricomycotina</taxon>
        <taxon>Agaricomycetes</taxon>
        <taxon>Polyporales</taxon>
        <taxon>Cerrenaceae</taxon>
        <taxon>Cerrena</taxon>
    </lineage>
</organism>
<evidence type="ECO:0000256" key="3">
    <source>
        <dbReference type="ARBA" id="ARBA00012922"/>
    </source>
</evidence>
<dbReference type="Pfam" id="PF01425">
    <property type="entry name" value="Amidase"/>
    <property type="match status" value="1"/>
</dbReference>
<comment type="caution">
    <text evidence="6">The sequence shown here is derived from an EMBL/GenBank/DDBJ whole genome shotgun (WGS) entry which is preliminary data.</text>
</comment>
<dbReference type="PANTHER" id="PTHR46072">
    <property type="entry name" value="AMIDASE-RELATED-RELATED"/>
    <property type="match status" value="1"/>
</dbReference>
<reference evidence="6 7" key="1">
    <citation type="submission" date="2022-09" db="EMBL/GenBank/DDBJ databases">
        <authorList>
            <person name="Palmer J.M."/>
        </authorList>
    </citation>
    <scope>NUCLEOTIDE SEQUENCE [LARGE SCALE GENOMIC DNA]</scope>
    <source>
        <strain evidence="6 7">DSM 7382</strain>
    </source>
</reference>
<dbReference type="InterPro" id="IPR023631">
    <property type="entry name" value="Amidase_dom"/>
</dbReference>
<dbReference type="Gene3D" id="3.90.1300.10">
    <property type="entry name" value="Amidase signature (AS) domain"/>
    <property type="match status" value="1"/>
</dbReference>
<dbReference type="PROSITE" id="PS00571">
    <property type="entry name" value="AMIDASES"/>
    <property type="match status" value="1"/>
</dbReference>
<dbReference type="GO" id="GO:0004040">
    <property type="term" value="F:amidase activity"/>
    <property type="evidence" value="ECO:0007669"/>
    <property type="project" value="UniProtKB-EC"/>
</dbReference>
<accession>A0AAW0GHU1</accession>
<evidence type="ECO:0000259" key="5">
    <source>
        <dbReference type="Pfam" id="PF01425"/>
    </source>
</evidence>
<evidence type="ECO:0000313" key="6">
    <source>
        <dbReference type="EMBL" id="KAK7692916.1"/>
    </source>
</evidence>
<dbReference type="AlphaFoldDB" id="A0AAW0GHU1"/>
<keyword evidence="7" id="KW-1185">Reference proteome</keyword>
<dbReference type="EMBL" id="JASBNA010000004">
    <property type="protein sequence ID" value="KAK7692916.1"/>
    <property type="molecule type" value="Genomic_DNA"/>
</dbReference>
<evidence type="ECO:0000256" key="1">
    <source>
        <dbReference type="ARBA" id="ARBA00001311"/>
    </source>
</evidence>
<evidence type="ECO:0000256" key="4">
    <source>
        <dbReference type="ARBA" id="ARBA00022801"/>
    </source>
</evidence>
<evidence type="ECO:0000256" key="2">
    <source>
        <dbReference type="ARBA" id="ARBA00009199"/>
    </source>
</evidence>